<sequence length="602" mass="65267">MDSAELGALLFRPEMLGKWIGAGVILPFRKGALATVPAPGGSLAQHMVTHATVGEGVFTLTAECETSGTSLTIRVRPAPGPATDDGRSVVRVTVGNILESMGVRTSLAFWQAALNRLSVIVQAIRRRRNSPKQALIVVHGIGEQQPGQTLMEFVQAVFGTDSSQTLRWVKPDNLSDSFETRKVTIKAAASPPGAPGEGRPTTDVYELYWAHLVRDSTTGQVMGWMKNLLLRKSSDMPASLRPHVRIVRILLVVVLLAFVGATGYAAFKPASSGGMLAGGGLIAVVIALLGLVWKLLKQRGTKLLTGHLGDAARYFEPKPDNIARRQEIREAGVRLLEGMHESGEYQRIVVAAHSLGSAIAYDMLTFAWNRLRQQHANPDHASFGALGAVESALMPRDPEAAETPAARDLQYAAWQEHRLNSQPWLVTDLVTMGSPLTHAHLLMAGSNEAFSSMKKNRILPSCPPQAEFTAIGQPRISYALSDRSMDGSFRGGFLVPNHGALFALTRWTNLYFPFHGIIGGDPVGGPLKGNFGDWISDRPVRTRKAGFMGFAHTRYWALDGGDGAYVGQPGEDHLDCLREALDLYSANRLRDLAAARPAYTYL</sequence>
<name>A0ABU2BG40_9MICC</name>
<dbReference type="EMBL" id="JAVDYI010000001">
    <property type="protein sequence ID" value="MDR7357236.1"/>
    <property type="molecule type" value="Genomic_DNA"/>
</dbReference>
<organism evidence="2 3">
    <name type="scientific">Paeniglutamicibacter sulfureus</name>
    <dbReference type="NCBI Taxonomy" id="43666"/>
    <lineage>
        <taxon>Bacteria</taxon>
        <taxon>Bacillati</taxon>
        <taxon>Actinomycetota</taxon>
        <taxon>Actinomycetes</taxon>
        <taxon>Micrococcales</taxon>
        <taxon>Micrococcaceae</taxon>
        <taxon>Paeniglutamicibacter</taxon>
    </lineage>
</organism>
<keyword evidence="3" id="KW-1185">Reference proteome</keyword>
<dbReference type="Proteomes" id="UP001183817">
    <property type="component" value="Unassembled WGS sequence"/>
</dbReference>
<keyword evidence="1" id="KW-0472">Membrane</keyword>
<evidence type="ECO:0000256" key="1">
    <source>
        <dbReference type="SAM" id="Phobius"/>
    </source>
</evidence>
<feature type="transmembrane region" description="Helical" evidence="1">
    <location>
        <begin position="273"/>
        <end position="293"/>
    </location>
</feature>
<reference evidence="2 3" key="1">
    <citation type="submission" date="2023-07" db="EMBL/GenBank/DDBJ databases">
        <title>Sequencing the genomes of 1000 actinobacteria strains.</title>
        <authorList>
            <person name="Klenk H.-P."/>
        </authorList>
    </citation>
    <scope>NUCLEOTIDE SEQUENCE [LARGE SCALE GENOMIC DNA]</scope>
    <source>
        <strain evidence="2 3">DSM 20167</strain>
    </source>
</reference>
<comment type="caution">
    <text evidence="2">The sequence shown here is derived from an EMBL/GenBank/DDBJ whole genome shotgun (WGS) entry which is preliminary data.</text>
</comment>
<keyword evidence="1" id="KW-0812">Transmembrane</keyword>
<keyword evidence="1" id="KW-1133">Transmembrane helix</keyword>
<gene>
    <name evidence="2" type="ORF">J2S64_000927</name>
</gene>
<protein>
    <recommendedName>
        <fullName evidence="4">Alpha/beta hydrolase</fullName>
    </recommendedName>
</protein>
<evidence type="ECO:0000313" key="2">
    <source>
        <dbReference type="EMBL" id="MDR7357236.1"/>
    </source>
</evidence>
<dbReference type="RefSeq" id="WP_310288541.1">
    <property type="nucleotide sequence ID" value="NZ_BAAAWO010000001.1"/>
</dbReference>
<proteinExistence type="predicted"/>
<evidence type="ECO:0008006" key="4">
    <source>
        <dbReference type="Google" id="ProtNLM"/>
    </source>
</evidence>
<evidence type="ECO:0000313" key="3">
    <source>
        <dbReference type="Proteomes" id="UP001183817"/>
    </source>
</evidence>
<feature type="transmembrane region" description="Helical" evidence="1">
    <location>
        <begin position="246"/>
        <end position="267"/>
    </location>
</feature>
<accession>A0ABU2BG40</accession>